<evidence type="ECO:0000313" key="2">
    <source>
        <dbReference type="EMBL" id="SMG15521.1"/>
    </source>
</evidence>
<evidence type="ECO:0000313" key="3">
    <source>
        <dbReference type="Proteomes" id="UP000193244"/>
    </source>
</evidence>
<organism evidence="2 3">
    <name type="scientific">Agreia pratensis</name>
    <dbReference type="NCBI Taxonomy" id="150121"/>
    <lineage>
        <taxon>Bacteria</taxon>
        <taxon>Bacillati</taxon>
        <taxon>Actinomycetota</taxon>
        <taxon>Actinomycetes</taxon>
        <taxon>Micrococcales</taxon>
        <taxon>Microbacteriaceae</taxon>
        <taxon>Agreia</taxon>
    </lineage>
</organism>
<name>A0A1X7IKT3_9MICO</name>
<feature type="transmembrane region" description="Helical" evidence="1">
    <location>
        <begin position="128"/>
        <end position="148"/>
    </location>
</feature>
<feature type="transmembrane region" description="Helical" evidence="1">
    <location>
        <begin position="58"/>
        <end position="75"/>
    </location>
</feature>
<keyword evidence="1" id="KW-0812">Transmembrane</keyword>
<gene>
    <name evidence="2" type="ORF">SAMN06296010_0622</name>
</gene>
<feature type="transmembrane region" description="Helical" evidence="1">
    <location>
        <begin position="87"/>
        <end position="108"/>
    </location>
</feature>
<feature type="transmembrane region" description="Helical" evidence="1">
    <location>
        <begin position="160"/>
        <end position="181"/>
    </location>
</feature>
<dbReference type="AlphaFoldDB" id="A0A1X7IKT3"/>
<evidence type="ECO:0000256" key="1">
    <source>
        <dbReference type="SAM" id="Phobius"/>
    </source>
</evidence>
<feature type="transmembrane region" description="Helical" evidence="1">
    <location>
        <begin position="193"/>
        <end position="214"/>
    </location>
</feature>
<evidence type="ECO:0008006" key="4">
    <source>
        <dbReference type="Google" id="ProtNLM"/>
    </source>
</evidence>
<dbReference type="InterPro" id="IPR009339">
    <property type="entry name" value="DUF998"/>
</dbReference>
<keyword evidence="3" id="KW-1185">Reference proteome</keyword>
<keyword evidence="1" id="KW-1133">Transmembrane helix</keyword>
<dbReference type="RefSeq" id="WP_244894606.1">
    <property type="nucleotide sequence ID" value="NZ_FXAY01000001.1"/>
</dbReference>
<sequence length="233" mass="24078">MTFRLSRAASPRVARPLLVVAAVAVLVGLALLWGARIAANRFIYVSELGADGEPTAWAFRWALLLVAVAALIVAAEATTLRSRMRILALVTPSVSLLIAGSAFALASQITCTSGCPLPVGDSFTWQDFTHTVIAVIGFAAACIAMLQVATARDHPRLARYSMVSAVVVAVVSGAGGILSLARFMQHLGGLLEFAATTVALLWLAILAVALLAAVPSRASVATGCASPVSDRVA</sequence>
<dbReference type="Pfam" id="PF06197">
    <property type="entry name" value="DUF998"/>
    <property type="match status" value="1"/>
</dbReference>
<protein>
    <recommendedName>
        <fullName evidence="4">DUF998 domain-containing protein</fullName>
    </recommendedName>
</protein>
<proteinExistence type="predicted"/>
<dbReference type="STRING" id="150121.SAMN06296010_0622"/>
<accession>A0A1X7IKT3</accession>
<reference evidence="3" key="1">
    <citation type="submission" date="2017-04" db="EMBL/GenBank/DDBJ databases">
        <authorList>
            <person name="Varghese N."/>
            <person name="Submissions S."/>
        </authorList>
    </citation>
    <scope>NUCLEOTIDE SEQUENCE [LARGE SCALE GENOMIC DNA]</scope>
    <source>
        <strain evidence="3">VKM Ac-2510</strain>
    </source>
</reference>
<keyword evidence="1" id="KW-0472">Membrane</keyword>
<dbReference type="EMBL" id="FXAY01000001">
    <property type="protein sequence ID" value="SMG15521.1"/>
    <property type="molecule type" value="Genomic_DNA"/>
</dbReference>
<dbReference type="Proteomes" id="UP000193244">
    <property type="component" value="Unassembled WGS sequence"/>
</dbReference>